<dbReference type="Pfam" id="PF22612">
    <property type="entry name" value="GH113"/>
    <property type="match status" value="1"/>
</dbReference>
<dbReference type="PROSITE" id="PS51257">
    <property type="entry name" value="PROKAR_LIPOPROTEIN"/>
    <property type="match status" value="1"/>
</dbReference>
<dbReference type="OrthoDB" id="9773531at2"/>
<proteinExistence type="predicted"/>
<organism evidence="1 2">
    <name type="scientific">Christiangramia fulva</name>
    <dbReference type="NCBI Taxonomy" id="2126553"/>
    <lineage>
        <taxon>Bacteria</taxon>
        <taxon>Pseudomonadati</taxon>
        <taxon>Bacteroidota</taxon>
        <taxon>Flavobacteriia</taxon>
        <taxon>Flavobacteriales</taxon>
        <taxon>Flavobacteriaceae</taxon>
        <taxon>Christiangramia</taxon>
    </lineage>
</organism>
<name>A0A2R3Z2L3_9FLAO</name>
<sequence>MSKSFSFSFFIVIGSILILLFSCQATKVPQKKINGVSLVAARDSLREKEVNPILAVNANAVALMPFAFLKTEGTPQLYFNQNRQWFGETVAGIEQSVKLLHQKDLQVMIKPQIWLRNGSFTGDLNFETEENWQKFENDYRDYILLYARIAAERKVEFFCIGTELFNFVKERPVFWRNLVSEIRKIYSGKIVYAENWDKIDQIDLWVELDFIGVDAYFPISEKISPEEEEIAEGWEKHLNLMQKLSRKYEKQILFTEYGYRSTDYALKEPWNSGRENSSKNFNLQARALKVLYEEVWDENWFAGGFLWKWHQHEDSGGLENDRFTPQNKPAEKIVQEYYGKFRN</sequence>
<dbReference type="CDD" id="cd19608">
    <property type="entry name" value="GH113_mannanase-like"/>
    <property type="match status" value="1"/>
</dbReference>
<keyword evidence="2" id="KW-1185">Reference proteome</keyword>
<dbReference type="SUPFAM" id="SSF51445">
    <property type="entry name" value="(Trans)glycosidases"/>
    <property type="match status" value="1"/>
</dbReference>
<evidence type="ECO:0000313" key="1">
    <source>
        <dbReference type="EMBL" id="AVR44479.1"/>
    </source>
</evidence>
<dbReference type="InterPro" id="IPR017853">
    <property type="entry name" value="GH"/>
</dbReference>
<evidence type="ECO:0000313" key="2">
    <source>
        <dbReference type="Proteomes" id="UP000241507"/>
    </source>
</evidence>
<dbReference type="InterPro" id="IPR055151">
    <property type="entry name" value="GH113"/>
</dbReference>
<dbReference type="AlphaFoldDB" id="A0A2R3Z2L3"/>
<accession>A0A2R3Z2L3</accession>
<dbReference type="EMBL" id="CP028136">
    <property type="protein sequence ID" value="AVR44479.1"/>
    <property type="molecule type" value="Genomic_DNA"/>
</dbReference>
<dbReference type="GO" id="GO:0016787">
    <property type="term" value="F:hydrolase activity"/>
    <property type="evidence" value="ECO:0007669"/>
    <property type="project" value="UniProtKB-KW"/>
</dbReference>
<dbReference type="RefSeq" id="WP_107011257.1">
    <property type="nucleotide sequence ID" value="NZ_CP028136.1"/>
</dbReference>
<dbReference type="Gene3D" id="3.20.20.80">
    <property type="entry name" value="Glycosidases"/>
    <property type="match status" value="1"/>
</dbReference>
<protein>
    <submittedName>
        <fullName evidence="1">Glycoside hydrolase</fullName>
    </submittedName>
</protein>
<keyword evidence="1" id="KW-0378">Hydrolase</keyword>
<reference evidence="2" key="1">
    <citation type="submission" date="2018-03" db="EMBL/GenBank/DDBJ databases">
        <title>Gramella fulva sp. nov., isolated from a dry surface of tidal flat.</title>
        <authorList>
            <person name="Hwang S.H."/>
            <person name="Hwang W.M."/>
            <person name="Kang K."/>
            <person name="Ahn T.-Y."/>
        </authorList>
    </citation>
    <scope>NUCLEOTIDE SEQUENCE [LARGE SCALE GENOMIC DNA]</scope>
    <source>
        <strain evidence="2">SH35</strain>
    </source>
</reference>
<dbReference type="Proteomes" id="UP000241507">
    <property type="component" value="Chromosome"/>
</dbReference>
<gene>
    <name evidence="1" type="ORF">C7S20_03935</name>
</gene>
<dbReference type="KEGG" id="grs:C7S20_03935"/>